<dbReference type="AlphaFoldDB" id="A0A1B6MBP0"/>
<feature type="compositionally biased region" description="Low complexity" evidence="1">
    <location>
        <begin position="402"/>
        <end position="433"/>
    </location>
</feature>
<proteinExistence type="predicted"/>
<organism evidence="2">
    <name type="scientific">Graphocephala atropunctata</name>
    <dbReference type="NCBI Taxonomy" id="36148"/>
    <lineage>
        <taxon>Eukaryota</taxon>
        <taxon>Metazoa</taxon>
        <taxon>Ecdysozoa</taxon>
        <taxon>Arthropoda</taxon>
        <taxon>Hexapoda</taxon>
        <taxon>Insecta</taxon>
        <taxon>Pterygota</taxon>
        <taxon>Neoptera</taxon>
        <taxon>Paraneoptera</taxon>
        <taxon>Hemiptera</taxon>
        <taxon>Auchenorrhyncha</taxon>
        <taxon>Membracoidea</taxon>
        <taxon>Cicadellidae</taxon>
        <taxon>Cicadellinae</taxon>
        <taxon>Cicadellini</taxon>
        <taxon>Graphocephala</taxon>
    </lineage>
</organism>
<feature type="compositionally biased region" description="Low complexity" evidence="1">
    <location>
        <begin position="441"/>
        <end position="452"/>
    </location>
</feature>
<accession>A0A1B6MBP0</accession>
<gene>
    <name evidence="2" type="ORF">g.14656</name>
</gene>
<protein>
    <recommendedName>
        <fullName evidence="3">MADF domain-containing protein</fullName>
    </recommendedName>
</protein>
<evidence type="ECO:0000256" key="1">
    <source>
        <dbReference type="SAM" id="MobiDB-lite"/>
    </source>
</evidence>
<name>A0A1B6MBP0_9HEMI</name>
<dbReference type="EMBL" id="GEBQ01006673">
    <property type="protein sequence ID" value="JAT33304.1"/>
    <property type="molecule type" value="Transcribed_RNA"/>
</dbReference>
<evidence type="ECO:0000313" key="2">
    <source>
        <dbReference type="EMBL" id="JAT33304.1"/>
    </source>
</evidence>
<evidence type="ECO:0008006" key="3">
    <source>
        <dbReference type="Google" id="ProtNLM"/>
    </source>
</evidence>
<feature type="region of interest" description="Disordered" evidence="1">
    <location>
        <begin position="402"/>
        <end position="454"/>
    </location>
</feature>
<sequence length="522" mass="59804">MDPENQTVEQLTTYLRENQYCLMVDDGGSAIYGEDGKLLVCKAEDRNCIISVPDIDDVRKLYELPMRKEEDSKDQLLDVKVEYVTTEDDESLVEDEVETIIEPGNSKVAMVWLGQRSKNCNEATKALIEIYGRDEFQELMNDNNTIKLKVWEKIALEIETKGFRIANNVRDAGLRTFQKWRNMERTYWKYLNNPDLCGDDKRRKKPSFFDGVHNIISKRNVYRKDEDISVTGKLSVFMPLKMSRIEMRTGAIEVLLRLMDSDKYHTLLQGDSKNILAWECLCSDLEGKGFCIKGDTKREKSENLIRKWQHIRKIFLKYEFEKKIKKDIRKPKYYDLTYKIVSKELIRLKSYEEVDSSMDVGECIQYDHDYDGTFVMEDTDMSTNVSEPSLYSRVNYPPLRTTPISSATEAPSTAPTSTLPNVPTSIPSTAPTSTPSPEPTSTPSTAPTSTHSVQTSDRILLEIKSIHEAALAAQQENFSKIISVLKEQAGHLSTLNGLFTEYVTHRSKKSHSKHNHKNGVIK</sequence>
<reference evidence="2" key="1">
    <citation type="submission" date="2015-11" db="EMBL/GenBank/DDBJ databases">
        <title>De novo transcriptome assembly of four potential Pierce s Disease insect vectors from Arizona vineyards.</title>
        <authorList>
            <person name="Tassone E.E."/>
        </authorList>
    </citation>
    <scope>NUCLEOTIDE SEQUENCE</scope>
</reference>